<gene>
    <name evidence="1" type="ORF">g.14194</name>
</gene>
<reference evidence="1" key="1">
    <citation type="submission" date="2015-09" db="EMBL/GenBank/DDBJ databases">
        <title>De novo assembly of Pectinophora gossypiella (Pink Bollworm) gut transcriptome.</title>
        <authorList>
            <person name="Tassone E.E."/>
        </authorList>
    </citation>
    <scope>NUCLEOTIDE SEQUENCE</scope>
</reference>
<protein>
    <submittedName>
        <fullName evidence="1">Uncharacterized protein</fullName>
    </submittedName>
</protein>
<name>A0A1E1VZR3_PECGO</name>
<organism evidence="1">
    <name type="scientific">Pectinophora gossypiella</name>
    <name type="common">Cotton pink bollworm</name>
    <name type="synonym">Depressaria gossypiella</name>
    <dbReference type="NCBI Taxonomy" id="13191"/>
    <lineage>
        <taxon>Eukaryota</taxon>
        <taxon>Metazoa</taxon>
        <taxon>Ecdysozoa</taxon>
        <taxon>Arthropoda</taxon>
        <taxon>Hexapoda</taxon>
        <taxon>Insecta</taxon>
        <taxon>Pterygota</taxon>
        <taxon>Neoptera</taxon>
        <taxon>Endopterygota</taxon>
        <taxon>Lepidoptera</taxon>
        <taxon>Glossata</taxon>
        <taxon>Ditrysia</taxon>
        <taxon>Gelechioidea</taxon>
        <taxon>Gelechiidae</taxon>
        <taxon>Apatetrinae</taxon>
        <taxon>Pectinophora</taxon>
    </lineage>
</organism>
<dbReference type="EMBL" id="GDQN01010841">
    <property type="protein sequence ID" value="JAT80213.1"/>
    <property type="molecule type" value="Transcribed_RNA"/>
</dbReference>
<proteinExistence type="predicted"/>
<dbReference type="AlphaFoldDB" id="A0A1E1VZR3"/>
<sequence length="112" mass="13191">MRIEFIPSPYQCLERNFEKQLLDPATSPNPCSTSLQWSIVVEYTPYRRPVPSNGTYADYTNACHRRSIGARCGSFSSMARDPLILQMQMRLFNYCIRKSHEYRVMKYQQLQI</sequence>
<accession>A0A1E1VZR3</accession>
<evidence type="ECO:0000313" key="1">
    <source>
        <dbReference type="EMBL" id="JAT80213.1"/>
    </source>
</evidence>